<accession>A0A1E7K0D7</accession>
<protein>
    <submittedName>
        <fullName evidence="7">Regulator</fullName>
    </submittedName>
</protein>
<keyword evidence="5" id="KW-0717">Septation</keyword>
<keyword evidence="4" id="KW-0749">Sporulation</keyword>
<comment type="caution">
    <text evidence="7">The sequence shown here is derived from an EMBL/GenBank/DDBJ whole genome shotgun (WGS) entry which is preliminary data.</text>
</comment>
<dbReference type="RefSeq" id="WP_019355452.1">
    <property type="nucleotide sequence ID" value="NZ_LJGV01000022.1"/>
</dbReference>
<keyword evidence="3" id="KW-0132">Cell division</keyword>
<dbReference type="GO" id="GO:0000917">
    <property type="term" value="P:division septum assembly"/>
    <property type="evidence" value="ECO:0007669"/>
    <property type="project" value="UniProtKB-KW"/>
</dbReference>
<dbReference type="GO" id="GO:0030435">
    <property type="term" value="P:sporulation resulting in formation of a cellular spore"/>
    <property type="evidence" value="ECO:0007669"/>
    <property type="project" value="UniProtKB-KW"/>
</dbReference>
<gene>
    <name evidence="7" type="ORF">AN217_05230</name>
</gene>
<evidence type="ECO:0000256" key="3">
    <source>
        <dbReference type="ARBA" id="ARBA00022618"/>
    </source>
</evidence>
<keyword evidence="6" id="KW-0131">Cell cycle</keyword>
<name>A0A1E7K0D7_9ACTN</name>
<dbReference type="InterPro" id="IPR006776">
    <property type="entry name" value="SsgB"/>
</dbReference>
<dbReference type="EMBL" id="LJGV01000022">
    <property type="protein sequence ID" value="OEU97370.1"/>
    <property type="molecule type" value="Genomic_DNA"/>
</dbReference>
<dbReference type="PATRIC" id="fig|943816.4.peg.393"/>
<dbReference type="Pfam" id="PF04686">
    <property type="entry name" value="SsgA"/>
    <property type="match status" value="1"/>
</dbReference>
<evidence type="ECO:0000256" key="6">
    <source>
        <dbReference type="ARBA" id="ARBA00023306"/>
    </source>
</evidence>
<evidence type="ECO:0000256" key="4">
    <source>
        <dbReference type="ARBA" id="ARBA00022969"/>
    </source>
</evidence>
<evidence type="ECO:0000256" key="5">
    <source>
        <dbReference type="ARBA" id="ARBA00023210"/>
    </source>
</evidence>
<reference evidence="7 8" key="1">
    <citation type="journal article" date="2016" name="Front. Microbiol.">
        <title>Comparative Genomics Analysis of Streptomyces Species Reveals Their Adaptation to the Marine Environment and Their Diversity at the Genomic Level.</title>
        <authorList>
            <person name="Tian X."/>
            <person name="Zhang Z."/>
            <person name="Yang T."/>
            <person name="Chen M."/>
            <person name="Li J."/>
            <person name="Chen F."/>
            <person name="Yang J."/>
            <person name="Li W."/>
            <person name="Zhang B."/>
            <person name="Zhang Z."/>
            <person name="Wu J."/>
            <person name="Zhang C."/>
            <person name="Long L."/>
            <person name="Xiao J."/>
        </authorList>
    </citation>
    <scope>NUCLEOTIDE SEQUENCE [LARGE SCALE GENOMIC DNA]</scope>
    <source>
        <strain evidence="7 8">SCSIO M10379</strain>
    </source>
</reference>
<evidence type="ECO:0000313" key="8">
    <source>
        <dbReference type="Proteomes" id="UP000175829"/>
    </source>
</evidence>
<dbReference type="AlphaFoldDB" id="A0A1E7K0D7"/>
<sequence length="137" mass="14760">MSKVITRTVQAQLIVRPPAARPLTPALRYETDDPLAVRIVFPAEISLDGAEVAWAFSRDLLAEGLRGAAGEGDVRARPGGQGRTAVELHAGEGVAMLEFRTADLERFLRHSYELVPAGAERALLDLEEGFAALLRGV</sequence>
<evidence type="ECO:0000256" key="1">
    <source>
        <dbReference type="ARBA" id="ARBA00004431"/>
    </source>
</evidence>
<dbReference type="InterPro" id="IPR038658">
    <property type="entry name" value="SsgB_sf"/>
</dbReference>
<comment type="subcellular location">
    <subcellularLocation>
        <location evidence="1">Cell septum</location>
    </subcellularLocation>
</comment>
<evidence type="ECO:0000256" key="2">
    <source>
        <dbReference type="ARBA" id="ARBA00009323"/>
    </source>
</evidence>
<dbReference type="GO" id="GO:0030428">
    <property type="term" value="C:cell septum"/>
    <property type="evidence" value="ECO:0007669"/>
    <property type="project" value="UniProtKB-SubCell"/>
</dbReference>
<comment type="similarity">
    <text evidence="2">Belongs to the SsgA family.</text>
</comment>
<dbReference type="Gene3D" id="2.30.31.20">
    <property type="entry name" value="Sporulation-specific cell division protein SsgB"/>
    <property type="match status" value="1"/>
</dbReference>
<dbReference type="Proteomes" id="UP000175829">
    <property type="component" value="Unassembled WGS sequence"/>
</dbReference>
<proteinExistence type="inferred from homology"/>
<organism evidence="7 8">
    <name type="scientific">Streptomyces qinglanensis</name>
    <dbReference type="NCBI Taxonomy" id="943816"/>
    <lineage>
        <taxon>Bacteria</taxon>
        <taxon>Bacillati</taxon>
        <taxon>Actinomycetota</taxon>
        <taxon>Actinomycetes</taxon>
        <taxon>Kitasatosporales</taxon>
        <taxon>Streptomycetaceae</taxon>
        <taxon>Streptomyces</taxon>
    </lineage>
</organism>
<evidence type="ECO:0000313" key="7">
    <source>
        <dbReference type="EMBL" id="OEU97370.1"/>
    </source>
</evidence>